<evidence type="ECO:0000313" key="2">
    <source>
        <dbReference type="Proteomes" id="UP000052230"/>
    </source>
</evidence>
<comment type="caution">
    <text evidence="1">The sequence shown here is derived from an EMBL/GenBank/DDBJ whole genome shotgun (WGS) entry which is preliminary data.</text>
</comment>
<name>A0A0U5FAS6_XANCI</name>
<organism evidence="1 2">
    <name type="scientific">Xanthomonas citri pv. citri</name>
    <dbReference type="NCBI Taxonomy" id="611301"/>
    <lineage>
        <taxon>Bacteria</taxon>
        <taxon>Pseudomonadati</taxon>
        <taxon>Pseudomonadota</taxon>
        <taxon>Gammaproteobacteria</taxon>
        <taxon>Lysobacterales</taxon>
        <taxon>Lysobacteraceae</taxon>
        <taxon>Xanthomonas</taxon>
    </lineage>
</organism>
<reference evidence="1 2" key="1">
    <citation type="submission" date="2014-09" db="EMBL/GenBank/DDBJ databases">
        <authorList>
            <person name="Regsiter A."/>
        </authorList>
    </citation>
    <scope>NUCLEOTIDE SEQUENCE [LARGE SCALE GENOMIC DNA]</scope>
</reference>
<gene>
    <name evidence="1" type="ORF">XAC3562_1200014</name>
</gene>
<dbReference type="EMBL" id="CCXZ01000025">
    <property type="protein sequence ID" value="CEG14692.1"/>
    <property type="molecule type" value="Genomic_DNA"/>
</dbReference>
<proteinExistence type="predicted"/>
<keyword evidence="2" id="KW-1185">Reference proteome</keyword>
<sequence length="301" mass="33030">MTGRFDPAGLQAITALSDDSVVVTVEGEELRRMKDAEVRRRCAALRLASRIIGMAAAERLEMTDGEVLACMTAIMQRMAELRPAALAVLGISRDSEDFPLAFNAATSAVLDAVVEEWRWSKAAGDAPALSVEAIKALMGAMVKLQPERFELDAPLSELAAVRRVCILEATPRLLGIVNFFDYFHADPQAVVRQLLMAVAEQAEQHAKVVLAEAGPLGEERPILHAMYGISTSLMCEVYKACALRDVQRMREMPELDRSVVTAQYEHIGGMKFDHVIEAHRGAMARAQDVANVIAESTRKQR</sequence>
<evidence type="ECO:0000313" key="1">
    <source>
        <dbReference type="EMBL" id="CEG14692.1"/>
    </source>
</evidence>
<dbReference type="AlphaFoldDB" id="A0A0U5FAS6"/>
<dbReference type="RefSeq" id="WP_017172092.1">
    <property type="nucleotide sequence ID" value="NZ_CP020883.1"/>
</dbReference>
<protein>
    <submittedName>
        <fullName evidence="1">Uncharacterized protein</fullName>
    </submittedName>
</protein>
<dbReference type="Proteomes" id="UP000052230">
    <property type="component" value="Unassembled WGS sequence"/>
</dbReference>
<accession>A0A0U5FAS6</accession>